<sequence>MIHFMGLDEHSFDAIAAGEKEYEVRVNDDKQKLVRVGDLIEFTKIPSRDQVMTVEVTAIEAFPSFSELKNSIHIEGLDNANHEGWNSQLHSSYSEEQEALMGVLAIQVRPAPVLSPVRTISYS</sequence>
<dbReference type="InterPro" id="IPR007374">
    <property type="entry name" value="ASCH_domain"/>
</dbReference>
<dbReference type="Proteomes" id="UP001596990">
    <property type="component" value="Unassembled WGS sequence"/>
</dbReference>
<evidence type="ECO:0000313" key="3">
    <source>
        <dbReference type="Proteomes" id="UP001596990"/>
    </source>
</evidence>
<dbReference type="Gene3D" id="2.30.130.30">
    <property type="entry name" value="Hypothetical protein"/>
    <property type="match status" value="1"/>
</dbReference>
<organism evidence="2 3">
    <name type="scientific">Thalassobacillus hwangdonensis</name>
    <dbReference type="NCBI Taxonomy" id="546108"/>
    <lineage>
        <taxon>Bacteria</taxon>
        <taxon>Bacillati</taxon>
        <taxon>Bacillota</taxon>
        <taxon>Bacilli</taxon>
        <taxon>Bacillales</taxon>
        <taxon>Bacillaceae</taxon>
        <taxon>Thalassobacillus</taxon>
    </lineage>
</organism>
<dbReference type="InterPro" id="IPR015947">
    <property type="entry name" value="PUA-like_sf"/>
</dbReference>
<protein>
    <submittedName>
        <fullName evidence="2">ASCH domain-containing protein</fullName>
    </submittedName>
</protein>
<name>A0ABW3KV01_9BACI</name>
<comment type="caution">
    <text evidence="2">The sequence shown here is derived from an EMBL/GenBank/DDBJ whole genome shotgun (WGS) entry which is preliminary data.</text>
</comment>
<evidence type="ECO:0000313" key="2">
    <source>
        <dbReference type="EMBL" id="MFD1017686.1"/>
    </source>
</evidence>
<accession>A0ABW3KV01</accession>
<dbReference type="Pfam" id="PF04266">
    <property type="entry name" value="ASCH"/>
    <property type="match status" value="1"/>
</dbReference>
<proteinExistence type="predicted"/>
<dbReference type="SUPFAM" id="SSF88697">
    <property type="entry name" value="PUA domain-like"/>
    <property type="match status" value="1"/>
</dbReference>
<dbReference type="EMBL" id="JBHTKL010000001">
    <property type="protein sequence ID" value="MFD1017686.1"/>
    <property type="molecule type" value="Genomic_DNA"/>
</dbReference>
<keyword evidence="3" id="KW-1185">Reference proteome</keyword>
<evidence type="ECO:0000259" key="1">
    <source>
        <dbReference type="SMART" id="SM01022"/>
    </source>
</evidence>
<dbReference type="RefSeq" id="WP_386055623.1">
    <property type="nucleotide sequence ID" value="NZ_JBHTKL010000001.1"/>
</dbReference>
<feature type="domain" description="ASCH" evidence="1">
    <location>
        <begin position="5"/>
        <end position="112"/>
    </location>
</feature>
<gene>
    <name evidence="2" type="ORF">ACFQ2J_00630</name>
</gene>
<dbReference type="SMART" id="SM01022">
    <property type="entry name" value="ASCH"/>
    <property type="match status" value="1"/>
</dbReference>
<reference evidence="3" key="1">
    <citation type="journal article" date="2019" name="Int. J. Syst. Evol. Microbiol.">
        <title>The Global Catalogue of Microorganisms (GCM) 10K type strain sequencing project: providing services to taxonomists for standard genome sequencing and annotation.</title>
        <authorList>
            <consortium name="The Broad Institute Genomics Platform"/>
            <consortium name="The Broad Institute Genome Sequencing Center for Infectious Disease"/>
            <person name="Wu L."/>
            <person name="Ma J."/>
        </authorList>
    </citation>
    <scope>NUCLEOTIDE SEQUENCE [LARGE SCALE GENOMIC DNA]</scope>
    <source>
        <strain evidence="3">CCUG 56607</strain>
    </source>
</reference>